<dbReference type="GeneID" id="8239311"/>
<reference evidence="4" key="3">
    <citation type="submission" date="2021-02" db="UniProtKB">
        <authorList>
            <consortium name="EnsemblMetazoa"/>
        </authorList>
    </citation>
    <scope>IDENTIFICATION</scope>
    <source>
        <strain evidence="4">USDA</strain>
    </source>
</reference>
<gene>
    <name evidence="4" type="primary">8239311</name>
    <name evidence="3" type="ORF">Phum_PHUM125590</name>
</gene>
<evidence type="ECO:0000313" key="5">
    <source>
        <dbReference type="Proteomes" id="UP000009046"/>
    </source>
</evidence>
<name>E0VDV2_PEDHC</name>
<feature type="compositionally biased region" description="Acidic residues" evidence="2">
    <location>
        <begin position="176"/>
        <end position="193"/>
    </location>
</feature>
<dbReference type="InParanoid" id="E0VDV2"/>
<evidence type="ECO:0000256" key="1">
    <source>
        <dbReference type="SAM" id="Coils"/>
    </source>
</evidence>
<dbReference type="AlphaFoldDB" id="E0VDV2"/>
<organism>
    <name type="scientific">Pediculus humanus subsp. corporis</name>
    <name type="common">Body louse</name>
    <dbReference type="NCBI Taxonomy" id="121224"/>
    <lineage>
        <taxon>Eukaryota</taxon>
        <taxon>Metazoa</taxon>
        <taxon>Ecdysozoa</taxon>
        <taxon>Arthropoda</taxon>
        <taxon>Hexapoda</taxon>
        <taxon>Insecta</taxon>
        <taxon>Pterygota</taxon>
        <taxon>Neoptera</taxon>
        <taxon>Paraneoptera</taxon>
        <taxon>Psocodea</taxon>
        <taxon>Troctomorpha</taxon>
        <taxon>Phthiraptera</taxon>
        <taxon>Anoplura</taxon>
        <taxon>Pediculidae</taxon>
        <taxon>Pediculus</taxon>
    </lineage>
</organism>
<sequence>MEYIKDVENLESEIKLSTEYETKKKTDGIKRLEEQFIILKDKYDQQIEKLEIENSNLKKLLKNEKIYSSFQPLPSVDFEIFKNINVGQKTESEILFLNPSVKFDSEICKISQAGSPKYYNSVPKNSPVTVSPVPEEMVAVKEAFSQTEKDKIQHASVQCDETEEVKKRKRVNAKNDDDDDDGDGDGNDDEGGGVDEGGGGDGKNFTKNATTGNKENIAIVKKNKKITNKGKPFSDITSNGISVGKYKRSATSEHEMQLMTTLRGLQSDYLNRDRENRKLKIEIEMLKTQLKKIVRQQQQQQQQNKPEKITKRNNNVGTQTIDLGPINQRPYDPTLQSLHQVHEKEMAKLVSKLETQSDLTKHLHSLLVNR</sequence>
<dbReference type="VEuPathDB" id="VectorBase:PHUM125590"/>
<dbReference type="EMBL" id="DS235088">
    <property type="protein sequence ID" value="EEB11558.1"/>
    <property type="molecule type" value="Genomic_DNA"/>
</dbReference>
<dbReference type="CTD" id="8239311"/>
<dbReference type="Proteomes" id="UP000009046">
    <property type="component" value="Unassembled WGS sequence"/>
</dbReference>
<feature type="region of interest" description="Disordered" evidence="2">
    <location>
        <begin position="147"/>
        <end position="209"/>
    </location>
</feature>
<evidence type="ECO:0000313" key="4">
    <source>
        <dbReference type="EnsemblMetazoa" id="PHUM125590-PA"/>
    </source>
</evidence>
<feature type="coiled-coil region" evidence="1">
    <location>
        <begin position="29"/>
        <end position="67"/>
    </location>
</feature>
<reference evidence="3" key="1">
    <citation type="submission" date="2007-04" db="EMBL/GenBank/DDBJ databases">
        <title>Annotation of Pediculus humanus corporis strain USDA.</title>
        <authorList>
            <person name="Kirkness E."/>
            <person name="Hannick L."/>
            <person name="Hass B."/>
            <person name="Bruggner R."/>
            <person name="Lawson D."/>
            <person name="Bidwell S."/>
            <person name="Joardar V."/>
            <person name="Caler E."/>
            <person name="Walenz B."/>
            <person name="Inman J."/>
            <person name="Schobel S."/>
            <person name="Galinsky K."/>
            <person name="Amedeo P."/>
            <person name="Strausberg R."/>
        </authorList>
    </citation>
    <scope>NUCLEOTIDE SEQUENCE</scope>
    <source>
        <strain evidence="3">USDA</strain>
    </source>
</reference>
<reference evidence="3" key="2">
    <citation type="submission" date="2007-04" db="EMBL/GenBank/DDBJ databases">
        <title>The genome of the human body louse.</title>
        <authorList>
            <consortium name="The Human Body Louse Genome Consortium"/>
            <person name="Kirkness E."/>
            <person name="Walenz B."/>
            <person name="Hass B."/>
            <person name="Bruggner R."/>
            <person name="Strausberg R."/>
        </authorList>
    </citation>
    <scope>NUCLEOTIDE SEQUENCE</scope>
    <source>
        <strain evidence="3">USDA</strain>
    </source>
</reference>
<dbReference type="EnsemblMetazoa" id="PHUM125590-RA">
    <property type="protein sequence ID" value="PHUM125590-PA"/>
    <property type="gene ID" value="PHUM125590"/>
</dbReference>
<proteinExistence type="predicted"/>
<protein>
    <submittedName>
        <fullName evidence="3 4">Uncharacterized protein</fullName>
    </submittedName>
</protein>
<keyword evidence="5" id="KW-1185">Reference proteome</keyword>
<feature type="compositionally biased region" description="Polar residues" evidence="2">
    <location>
        <begin position="312"/>
        <end position="321"/>
    </location>
</feature>
<keyword evidence="1" id="KW-0175">Coiled coil</keyword>
<dbReference type="KEGG" id="phu:Phum_PHUM125590"/>
<dbReference type="EMBL" id="AAZO01001476">
    <property type="status" value="NOT_ANNOTATED_CDS"/>
    <property type="molecule type" value="Genomic_DNA"/>
</dbReference>
<dbReference type="HOGENOM" id="CLU_748644_0_0_1"/>
<evidence type="ECO:0000256" key="2">
    <source>
        <dbReference type="SAM" id="MobiDB-lite"/>
    </source>
</evidence>
<feature type="region of interest" description="Disordered" evidence="2">
    <location>
        <begin position="297"/>
        <end position="329"/>
    </location>
</feature>
<accession>E0VDV2</accession>
<evidence type="ECO:0000313" key="3">
    <source>
        <dbReference type="EMBL" id="EEB11558.1"/>
    </source>
</evidence>
<dbReference type="RefSeq" id="XP_002424296.1">
    <property type="nucleotide sequence ID" value="XM_002424251.1"/>
</dbReference>